<feature type="domain" description="Glycosyltransferase subfamily 4-like N-terminal" evidence="2">
    <location>
        <begin position="24"/>
        <end position="125"/>
    </location>
</feature>
<dbReference type="PANTHER" id="PTHR45947">
    <property type="entry name" value="SULFOQUINOVOSYL TRANSFERASE SQD2"/>
    <property type="match status" value="1"/>
</dbReference>
<name>A0ABS6XD86_9BACT</name>
<dbReference type="Gene3D" id="3.40.50.2000">
    <property type="entry name" value="Glycogen Phosphorylase B"/>
    <property type="match status" value="2"/>
</dbReference>
<dbReference type="Pfam" id="PF00534">
    <property type="entry name" value="Glycos_transf_1"/>
    <property type="match status" value="1"/>
</dbReference>
<dbReference type="SUPFAM" id="SSF53756">
    <property type="entry name" value="UDP-Glycosyltransferase/glycogen phosphorylase"/>
    <property type="match status" value="1"/>
</dbReference>
<sequence>MKILLVHNHYKQSAGEDTVFFAEAALLESHGHEVDMFTLTNNEVNSVSEKLRAAVGVLYNTDSAGLFEAKLKCFKPDIVHVHNFFPLISPAVFYVAQKQNIPVVMTLHNYRLICPSAYQHYNGRLHLENAAQVFPVKAIVEKAYRDSYFQTASVVLTTGIHKLLGTWQTKVDRYIALTQGAADMFLNSSLRLKPEQLTIKPNFTTDLGEGATEREDYFLFVGRLSPEKGIETLLKANKLHPFRLKIIGDGPLRGAVEEHAATHPNVEYLGYQKRPRVEEELKRAKGLIFTSEWPEMFGMTIIEAFSTGTPVIASNIGGAAHLVQHNYNGLLYTPQKAEELAEQVKVLENDSNLANTLGQTARETYLQNYTAEVNYKLLLDIYTDAIRAKRKSAPVLAEADL</sequence>
<protein>
    <submittedName>
        <fullName evidence="3">Glycosyltransferase family 4 protein</fullName>
    </submittedName>
</protein>
<dbReference type="InterPro" id="IPR001296">
    <property type="entry name" value="Glyco_trans_1"/>
</dbReference>
<dbReference type="InterPro" id="IPR050194">
    <property type="entry name" value="Glycosyltransferase_grp1"/>
</dbReference>
<dbReference type="PANTHER" id="PTHR45947:SF13">
    <property type="entry name" value="TRANSFERASE"/>
    <property type="match status" value="1"/>
</dbReference>
<gene>
    <name evidence="3" type="ORF">KYK27_12965</name>
</gene>
<reference evidence="3 4" key="1">
    <citation type="submission" date="2021-07" db="EMBL/GenBank/DDBJ databases">
        <authorList>
            <person name="Kim M.K."/>
        </authorList>
    </citation>
    <scope>NUCLEOTIDE SEQUENCE [LARGE SCALE GENOMIC DNA]</scope>
    <source>
        <strain evidence="3 4">HLY7-15</strain>
    </source>
</reference>
<dbReference type="InterPro" id="IPR028098">
    <property type="entry name" value="Glyco_trans_4-like_N"/>
</dbReference>
<proteinExistence type="predicted"/>
<keyword evidence="4" id="KW-1185">Reference proteome</keyword>
<comment type="caution">
    <text evidence="3">The sequence shown here is derived from an EMBL/GenBank/DDBJ whole genome shotgun (WGS) entry which is preliminary data.</text>
</comment>
<dbReference type="CDD" id="cd03801">
    <property type="entry name" value="GT4_PimA-like"/>
    <property type="match status" value="1"/>
</dbReference>
<evidence type="ECO:0000313" key="3">
    <source>
        <dbReference type="EMBL" id="MBW3365965.1"/>
    </source>
</evidence>
<evidence type="ECO:0000259" key="2">
    <source>
        <dbReference type="Pfam" id="PF13439"/>
    </source>
</evidence>
<dbReference type="Proteomes" id="UP000774935">
    <property type="component" value="Unassembled WGS sequence"/>
</dbReference>
<dbReference type="Pfam" id="PF13439">
    <property type="entry name" value="Glyco_transf_4"/>
    <property type="match status" value="1"/>
</dbReference>
<accession>A0ABS6XD86</accession>
<evidence type="ECO:0000313" key="4">
    <source>
        <dbReference type="Proteomes" id="UP000774935"/>
    </source>
</evidence>
<dbReference type="EMBL" id="JAHWXQ010000003">
    <property type="protein sequence ID" value="MBW3365965.1"/>
    <property type="molecule type" value="Genomic_DNA"/>
</dbReference>
<evidence type="ECO:0000259" key="1">
    <source>
        <dbReference type="Pfam" id="PF00534"/>
    </source>
</evidence>
<dbReference type="RefSeq" id="WP_199110469.1">
    <property type="nucleotide sequence ID" value="NZ_JAHWXQ010000003.1"/>
</dbReference>
<feature type="domain" description="Glycosyl transferase family 1" evidence="1">
    <location>
        <begin position="211"/>
        <end position="363"/>
    </location>
</feature>
<organism evidence="3 4">
    <name type="scientific">Pontibacter populi</name>
    <dbReference type="NCBI Taxonomy" id="890055"/>
    <lineage>
        <taxon>Bacteria</taxon>
        <taxon>Pseudomonadati</taxon>
        <taxon>Bacteroidota</taxon>
        <taxon>Cytophagia</taxon>
        <taxon>Cytophagales</taxon>
        <taxon>Hymenobacteraceae</taxon>
        <taxon>Pontibacter</taxon>
    </lineage>
</organism>